<dbReference type="STRING" id="1524460.IX84_15780"/>
<dbReference type="EMBL" id="JPOS01000038">
    <property type="protein sequence ID" value="KGE87121.1"/>
    <property type="molecule type" value="Genomic_DNA"/>
</dbReference>
<comment type="caution">
    <text evidence="3">The sequence shown here is derived from an EMBL/GenBank/DDBJ whole genome shotgun (WGS) entry which is preliminary data.</text>
</comment>
<keyword evidence="4" id="KW-1185">Reference proteome</keyword>
<keyword evidence="2" id="KW-0472">Membrane</keyword>
<evidence type="ECO:0000313" key="4">
    <source>
        <dbReference type="Proteomes" id="UP000029736"/>
    </source>
</evidence>
<sequence length="229" mass="26892">MPQQKNNWLSPFRIILIVVGIILLLRFAGPLRFMILTLTILGGIGFLGYLVYEYIRQENSNFRNRGSVPAGVGARLEQVEEQLARNEKEIKSIRKNLRELRLELHDEDALNTKNRTDANYLIREFEAELELRRAKSSFYKTVKHKLNRLLHNHQLSQSLADKEAELRRLKEHHYDDLADMEALRSDMELETLYLDTIDELSLKVPDNLSLEHVQELQKQLEEMTRGLER</sequence>
<organism evidence="3 4">
    <name type="scientific">Phaeodactylibacter xiamenensis</name>
    <dbReference type="NCBI Taxonomy" id="1524460"/>
    <lineage>
        <taxon>Bacteria</taxon>
        <taxon>Pseudomonadati</taxon>
        <taxon>Bacteroidota</taxon>
        <taxon>Saprospiria</taxon>
        <taxon>Saprospirales</taxon>
        <taxon>Haliscomenobacteraceae</taxon>
        <taxon>Phaeodactylibacter</taxon>
    </lineage>
</organism>
<proteinExistence type="predicted"/>
<feature type="coiled-coil region" evidence="1">
    <location>
        <begin position="76"/>
        <end position="110"/>
    </location>
</feature>
<keyword evidence="2" id="KW-1133">Transmembrane helix</keyword>
<evidence type="ECO:0000313" key="3">
    <source>
        <dbReference type="EMBL" id="KGE87121.1"/>
    </source>
</evidence>
<feature type="transmembrane region" description="Helical" evidence="2">
    <location>
        <begin position="12"/>
        <end position="29"/>
    </location>
</feature>
<keyword evidence="1" id="KW-0175">Coiled coil</keyword>
<dbReference type="Proteomes" id="UP000029736">
    <property type="component" value="Unassembled WGS sequence"/>
</dbReference>
<gene>
    <name evidence="3" type="ORF">IX84_15780</name>
</gene>
<accession>A0A098S4Y1</accession>
<evidence type="ECO:0000256" key="2">
    <source>
        <dbReference type="SAM" id="Phobius"/>
    </source>
</evidence>
<dbReference type="AlphaFoldDB" id="A0A098S4Y1"/>
<feature type="transmembrane region" description="Helical" evidence="2">
    <location>
        <begin position="35"/>
        <end position="55"/>
    </location>
</feature>
<protein>
    <submittedName>
        <fullName evidence="3">Uncharacterized protein</fullName>
    </submittedName>
</protein>
<evidence type="ECO:0000256" key="1">
    <source>
        <dbReference type="SAM" id="Coils"/>
    </source>
</evidence>
<keyword evidence="2" id="KW-0812">Transmembrane</keyword>
<dbReference type="RefSeq" id="WP_044222489.1">
    <property type="nucleotide sequence ID" value="NZ_JBKAGJ010000015.1"/>
</dbReference>
<dbReference type="OrthoDB" id="9834772at2"/>
<reference evidence="3 4" key="1">
    <citation type="journal article" date="2014" name="Int. J. Syst. Evol. Microbiol.">
        <title>Phaeodactylibacter xiamenensis gen. nov., sp. nov., a member of the family Saprospiraceae isolated from the marine alga Phaeodactylum tricornutum.</title>
        <authorList>
            <person name="Chen Z.Jr."/>
            <person name="Lei X."/>
            <person name="Lai Q."/>
            <person name="Li Y."/>
            <person name="Zhang B."/>
            <person name="Zhang J."/>
            <person name="Zhang H."/>
            <person name="Yang L."/>
            <person name="Zheng W."/>
            <person name="Tian Y."/>
            <person name="Yu Z."/>
            <person name="Xu H.Jr."/>
            <person name="Zheng T."/>
        </authorList>
    </citation>
    <scope>NUCLEOTIDE SEQUENCE [LARGE SCALE GENOMIC DNA]</scope>
    <source>
        <strain evidence="3 4">KD52</strain>
    </source>
</reference>
<name>A0A098S4Y1_9BACT</name>